<comment type="caution">
    <text evidence="2">The sequence shown here is derived from an EMBL/GenBank/DDBJ whole genome shotgun (WGS) entry which is preliminary data.</text>
</comment>
<reference evidence="2 3" key="1">
    <citation type="submission" date="2021-06" db="EMBL/GenBank/DDBJ databases">
        <authorList>
            <person name="Kallberg Y."/>
            <person name="Tangrot J."/>
            <person name="Rosling A."/>
        </authorList>
    </citation>
    <scope>NUCLEOTIDE SEQUENCE [LARGE SCALE GENOMIC DNA]</scope>
    <source>
        <strain evidence="2 3">120-4 pot B 10/14</strain>
    </source>
</reference>
<evidence type="ECO:0000313" key="3">
    <source>
        <dbReference type="Proteomes" id="UP000789901"/>
    </source>
</evidence>
<sequence>ETNPMSKIKNLVTKNNTGKPDNSKGKDKVDQQETHIQKQEKKSKQPLLNKENKNENSRNSTKKENRKENKNKETSQVDHSLMDMLSDIQEQFKIIEQLIAQCF</sequence>
<gene>
    <name evidence="2" type="ORF">GMARGA_LOCUS46377</name>
</gene>
<protein>
    <submittedName>
        <fullName evidence="2">39604_t:CDS:1</fullName>
    </submittedName>
</protein>
<feature type="non-terminal residue" evidence="2">
    <location>
        <position position="1"/>
    </location>
</feature>
<organism evidence="2 3">
    <name type="scientific">Gigaspora margarita</name>
    <dbReference type="NCBI Taxonomy" id="4874"/>
    <lineage>
        <taxon>Eukaryota</taxon>
        <taxon>Fungi</taxon>
        <taxon>Fungi incertae sedis</taxon>
        <taxon>Mucoromycota</taxon>
        <taxon>Glomeromycotina</taxon>
        <taxon>Glomeromycetes</taxon>
        <taxon>Diversisporales</taxon>
        <taxon>Gigasporaceae</taxon>
        <taxon>Gigaspora</taxon>
    </lineage>
</organism>
<accession>A0ABN7XRZ0</accession>
<feature type="compositionally biased region" description="Basic and acidic residues" evidence="1">
    <location>
        <begin position="21"/>
        <end position="43"/>
    </location>
</feature>
<evidence type="ECO:0000313" key="2">
    <source>
        <dbReference type="EMBL" id="CAG8857558.1"/>
    </source>
</evidence>
<dbReference type="Proteomes" id="UP000789901">
    <property type="component" value="Unassembled WGS sequence"/>
</dbReference>
<feature type="region of interest" description="Disordered" evidence="1">
    <location>
        <begin position="1"/>
        <end position="79"/>
    </location>
</feature>
<name>A0ABN7XRZ0_GIGMA</name>
<keyword evidence="3" id="KW-1185">Reference proteome</keyword>
<proteinExistence type="predicted"/>
<evidence type="ECO:0000256" key="1">
    <source>
        <dbReference type="SAM" id="MobiDB-lite"/>
    </source>
</evidence>
<feature type="compositionally biased region" description="Basic and acidic residues" evidence="1">
    <location>
        <begin position="50"/>
        <end position="76"/>
    </location>
</feature>
<dbReference type="EMBL" id="CAJVQB010172293">
    <property type="protein sequence ID" value="CAG8857558.1"/>
    <property type="molecule type" value="Genomic_DNA"/>
</dbReference>